<evidence type="ECO:0000256" key="2">
    <source>
        <dbReference type="SAM" id="Phobius"/>
    </source>
</evidence>
<proteinExistence type="predicted"/>
<accession>K0T1P2</accession>
<feature type="transmembrane region" description="Helical" evidence="2">
    <location>
        <begin position="124"/>
        <end position="152"/>
    </location>
</feature>
<keyword evidence="2" id="KW-0812">Transmembrane</keyword>
<reference evidence="3 4" key="1">
    <citation type="journal article" date="2012" name="Genome Biol.">
        <title>Genome and low-iron response of an oceanic diatom adapted to chronic iron limitation.</title>
        <authorList>
            <person name="Lommer M."/>
            <person name="Specht M."/>
            <person name="Roy A.S."/>
            <person name="Kraemer L."/>
            <person name="Andreson R."/>
            <person name="Gutowska M.A."/>
            <person name="Wolf J."/>
            <person name="Bergner S.V."/>
            <person name="Schilhabel M.B."/>
            <person name="Klostermeier U.C."/>
            <person name="Beiko R.G."/>
            <person name="Rosenstiel P."/>
            <person name="Hippler M."/>
            <person name="Laroche J."/>
        </authorList>
    </citation>
    <scope>NUCLEOTIDE SEQUENCE [LARGE SCALE GENOMIC DNA]</scope>
    <source>
        <strain evidence="3 4">CCMP1005</strain>
    </source>
</reference>
<sequence length="383" mass="42403">MRKKRKIAIGWRSAERGALSEAERMERTLFRASKSWVPAPHANSVCEERASTLSRLRVRVPKALNRVDGARRRGKVQFMVDNNIFMFLRSSAAAVAGAGPGRRAGSSWSDGKIKGLELLEQADYVMLCYVMLSLLSTKGIVGLFFLTAPLAITSYHTNKTRLAEAPFGPAGDDNGPGSEPPPHDRFRYVSTFTPSRRRSPTAVGKPSFPYFKADYLPDDVCRPRRPTIFRHRISATRWSTKDPKAWAHTAGMRWFEPTNSRRQRRIPSLSSCCRNNFGRESDHSTYVVARSGKKSPFYVWASLGQSGLQTPGKLVQTHGTGSTGLDRQYIGLGTPPSEVVFALTTCCSPGLYIDGPAAPAHLQKLTIVEQNSKTSNDKQLNEA</sequence>
<name>K0T1P2_THAOC</name>
<feature type="region of interest" description="Disordered" evidence="1">
    <location>
        <begin position="164"/>
        <end position="185"/>
    </location>
</feature>
<dbReference type="EMBL" id="AGNL01017306">
    <property type="protein sequence ID" value="EJK64387.1"/>
    <property type="molecule type" value="Genomic_DNA"/>
</dbReference>
<evidence type="ECO:0000313" key="4">
    <source>
        <dbReference type="Proteomes" id="UP000266841"/>
    </source>
</evidence>
<dbReference type="AlphaFoldDB" id="K0T1P2"/>
<organism evidence="3 4">
    <name type="scientific">Thalassiosira oceanica</name>
    <name type="common">Marine diatom</name>
    <dbReference type="NCBI Taxonomy" id="159749"/>
    <lineage>
        <taxon>Eukaryota</taxon>
        <taxon>Sar</taxon>
        <taxon>Stramenopiles</taxon>
        <taxon>Ochrophyta</taxon>
        <taxon>Bacillariophyta</taxon>
        <taxon>Coscinodiscophyceae</taxon>
        <taxon>Thalassiosirophycidae</taxon>
        <taxon>Thalassiosirales</taxon>
        <taxon>Thalassiosiraceae</taxon>
        <taxon>Thalassiosira</taxon>
    </lineage>
</organism>
<keyword evidence="4" id="KW-1185">Reference proteome</keyword>
<evidence type="ECO:0000313" key="3">
    <source>
        <dbReference type="EMBL" id="EJK64387.1"/>
    </source>
</evidence>
<gene>
    <name evidence="3" type="ORF">THAOC_14880</name>
</gene>
<keyword evidence="2" id="KW-0472">Membrane</keyword>
<keyword evidence="2" id="KW-1133">Transmembrane helix</keyword>
<dbReference type="Proteomes" id="UP000266841">
    <property type="component" value="Unassembled WGS sequence"/>
</dbReference>
<comment type="caution">
    <text evidence="3">The sequence shown here is derived from an EMBL/GenBank/DDBJ whole genome shotgun (WGS) entry which is preliminary data.</text>
</comment>
<protein>
    <submittedName>
        <fullName evidence="3">Uncharacterized protein</fullName>
    </submittedName>
</protein>
<evidence type="ECO:0000256" key="1">
    <source>
        <dbReference type="SAM" id="MobiDB-lite"/>
    </source>
</evidence>